<dbReference type="Pfam" id="PF01381">
    <property type="entry name" value="HTH_3"/>
    <property type="match status" value="1"/>
</dbReference>
<dbReference type="EMBL" id="DAAWYJ010000029">
    <property type="protein sequence ID" value="HAG0017364.1"/>
    <property type="molecule type" value="Genomic_DNA"/>
</dbReference>
<proteinExistence type="predicted"/>
<gene>
    <name evidence="3" type="ORF">G8O67_004735</name>
</gene>
<comment type="caution">
    <text evidence="3">The sequence shown here is derived from an EMBL/GenBank/DDBJ whole genome shotgun (WGS) entry which is preliminary data.</text>
</comment>
<protein>
    <submittedName>
        <fullName evidence="3">HigA family addiction module antidote protein</fullName>
    </submittedName>
</protein>
<dbReference type="NCBIfam" id="TIGR02607">
    <property type="entry name" value="antidote_HigA"/>
    <property type="match status" value="1"/>
</dbReference>
<dbReference type="GO" id="GO:0003677">
    <property type="term" value="F:DNA binding"/>
    <property type="evidence" value="ECO:0007669"/>
    <property type="project" value="UniProtKB-KW"/>
</dbReference>
<dbReference type="Gene3D" id="1.10.260.40">
    <property type="entry name" value="lambda repressor-like DNA-binding domains"/>
    <property type="match status" value="1"/>
</dbReference>
<organism evidence="3">
    <name type="scientific">Salmonella enterica</name>
    <name type="common">Salmonella choleraesuis</name>
    <dbReference type="NCBI Taxonomy" id="28901"/>
    <lineage>
        <taxon>Bacteria</taxon>
        <taxon>Pseudomonadati</taxon>
        <taxon>Pseudomonadota</taxon>
        <taxon>Gammaproteobacteria</taxon>
        <taxon>Enterobacterales</taxon>
        <taxon>Enterobacteriaceae</taxon>
        <taxon>Salmonella</taxon>
    </lineage>
</organism>
<reference evidence="3" key="2">
    <citation type="submission" date="2020-02" db="EMBL/GenBank/DDBJ databases">
        <authorList>
            <consortium name="NCBI Pathogen Detection Project"/>
        </authorList>
    </citation>
    <scope>NUCLEOTIDE SEQUENCE</scope>
    <source>
        <strain evidence="3">MA.CK_00/00002125</strain>
    </source>
</reference>
<dbReference type="CDD" id="cd00093">
    <property type="entry name" value="HTH_XRE"/>
    <property type="match status" value="1"/>
</dbReference>
<keyword evidence="1" id="KW-0238">DNA-binding</keyword>
<dbReference type="InterPro" id="IPR013430">
    <property type="entry name" value="Toxin_antidote_HigA"/>
</dbReference>
<dbReference type="PANTHER" id="PTHR36924:SF1">
    <property type="entry name" value="ANTITOXIN HIGA-1"/>
    <property type="match status" value="1"/>
</dbReference>
<evidence type="ECO:0000313" key="3">
    <source>
        <dbReference type="EMBL" id="HAG0017364.1"/>
    </source>
</evidence>
<evidence type="ECO:0000256" key="1">
    <source>
        <dbReference type="ARBA" id="ARBA00023125"/>
    </source>
</evidence>
<evidence type="ECO:0000259" key="2">
    <source>
        <dbReference type="PROSITE" id="PS50943"/>
    </source>
</evidence>
<reference evidence="3" key="1">
    <citation type="journal article" date="2018" name="Genome Biol.">
        <title>SKESA: strategic k-mer extension for scrupulous assemblies.</title>
        <authorList>
            <person name="Souvorov A."/>
            <person name="Agarwala R."/>
            <person name="Lipman D.J."/>
        </authorList>
    </citation>
    <scope>NUCLEOTIDE SEQUENCE</scope>
    <source>
        <strain evidence="3">MA.CK_00/00002125</strain>
    </source>
</reference>
<dbReference type="PROSITE" id="PS50943">
    <property type="entry name" value="HTH_CROC1"/>
    <property type="match status" value="1"/>
</dbReference>
<feature type="domain" description="HTH cro/C1-type" evidence="2">
    <location>
        <begin position="37"/>
        <end position="83"/>
    </location>
</feature>
<dbReference type="InterPro" id="IPR001387">
    <property type="entry name" value="Cro/C1-type_HTH"/>
</dbReference>
<dbReference type="SUPFAM" id="SSF47413">
    <property type="entry name" value="lambda repressor-like DNA-binding domains"/>
    <property type="match status" value="1"/>
</dbReference>
<accession>A0A756I4C3</accession>
<dbReference type="SMART" id="SM00530">
    <property type="entry name" value="HTH_XRE"/>
    <property type="match status" value="1"/>
</dbReference>
<dbReference type="PANTHER" id="PTHR36924">
    <property type="entry name" value="ANTITOXIN HIGA-1"/>
    <property type="match status" value="1"/>
</dbReference>
<dbReference type="AlphaFoldDB" id="A0A756I4C3"/>
<sequence length="110" mass="11982">MAKTRYLLTIRTTIEEKLMRMHNPAHPGAVLREYLGGVSVTDAAKSLNVTRAALSRILNGSAGISADMALRLEAALGTSAEMWTDMQSQYELWVASQGSRPEVKPILSHA</sequence>
<dbReference type="InterPro" id="IPR010982">
    <property type="entry name" value="Lambda_DNA-bd_dom_sf"/>
</dbReference>
<name>A0A756I4C3_SALER</name>